<dbReference type="CDD" id="cd18791">
    <property type="entry name" value="SF2_C_RHA"/>
    <property type="match status" value="1"/>
</dbReference>
<dbReference type="Gene3D" id="1.20.120.1080">
    <property type="match status" value="1"/>
</dbReference>
<proteinExistence type="inferred from homology"/>
<dbReference type="AlphaFoldDB" id="A0AAF0EAE0"/>
<dbReference type="SMART" id="SM00847">
    <property type="entry name" value="HA2"/>
    <property type="match status" value="1"/>
</dbReference>
<dbReference type="Pfam" id="PF21010">
    <property type="entry name" value="HA2_C"/>
    <property type="match status" value="1"/>
</dbReference>
<evidence type="ECO:0000256" key="2">
    <source>
        <dbReference type="ARBA" id="ARBA00012552"/>
    </source>
</evidence>
<evidence type="ECO:0000259" key="8">
    <source>
        <dbReference type="PROSITE" id="PS51192"/>
    </source>
</evidence>
<dbReference type="SMART" id="SM00487">
    <property type="entry name" value="DEXDc"/>
    <property type="match status" value="1"/>
</dbReference>
<dbReference type="Pfam" id="PF07717">
    <property type="entry name" value="OB_NTP_bind"/>
    <property type="match status" value="1"/>
</dbReference>
<accession>A0AAF0EAE0</accession>
<dbReference type="GO" id="GO:0000462">
    <property type="term" value="P:maturation of SSU-rRNA from tricistronic rRNA transcript (SSU-rRNA, 5.8S rRNA, LSU-rRNA)"/>
    <property type="evidence" value="ECO:0007669"/>
    <property type="project" value="TreeGrafter"/>
</dbReference>
<evidence type="ECO:0000313" key="11">
    <source>
        <dbReference type="Proteomes" id="UP001220961"/>
    </source>
</evidence>
<dbReference type="PROSITE" id="PS51192">
    <property type="entry name" value="HELICASE_ATP_BIND_1"/>
    <property type="match status" value="1"/>
</dbReference>
<evidence type="ECO:0000313" key="10">
    <source>
        <dbReference type="EMBL" id="WFD19007.1"/>
    </source>
</evidence>
<dbReference type="SUPFAM" id="SSF52540">
    <property type="entry name" value="P-loop containing nucleoside triphosphate hydrolases"/>
    <property type="match status" value="1"/>
</dbReference>
<dbReference type="InterPro" id="IPR007502">
    <property type="entry name" value="Helicase-assoc_dom"/>
</dbReference>
<evidence type="ECO:0000256" key="5">
    <source>
        <dbReference type="ARBA" id="ARBA00022806"/>
    </source>
</evidence>
<dbReference type="Pfam" id="PF00271">
    <property type="entry name" value="Helicase_C"/>
    <property type="match status" value="1"/>
</dbReference>
<gene>
    <name evidence="10" type="primary">prh1</name>
    <name evidence="10" type="ORF">MCAP1_001220</name>
</gene>
<dbReference type="InterPro" id="IPR011545">
    <property type="entry name" value="DEAD/DEAH_box_helicase_dom"/>
</dbReference>
<reference evidence="10" key="1">
    <citation type="submission" date="2023-03" db="EMBL/GenBank/DDBJ databases">
        <title>Mating type loci evolution in Malassezia.</title>
        <authorList>
            <person name="Coelho M.A."/>
        </authorList>
    </citation>
    <scope>NUCLEOTIDE SEQUENCE</scope>
    <source>
        <strain evidence="10">CBS 10434</strain>
    </source>
</reference>
<feature type="domain" description="Helicase ATP-binding" evidence="8">
    <location>
        <begin position="17"/>
        <end position="224"/>
    </location>
</feature>
<dbReference type="GO" id="GO:0003724">
    <property type="term" value="F:RNA helicase activity"/>
    <property type="evidence" value="ECO:0007669"/>
    <property type="project" value="UniProtKB-EC"/>
</dbReference>
<keyword evidence="6" id="KW-0067">ATP-binding</keyword>
<dbReference type="PANTHER" id="PTHR18934:SF99">
    <property type="entry name" value="ATP-DEPENDENT RNA HELICASE DHX37-RELATED"/>
    <property type="match status" value="1"/>
</dbReference>
<evidence type="ECO:0000256" key="3">
    <source>
        <dbReference type="ARBA" id="ARBA00022741"/>
    </source>
</evidence>
<dbReference type="Pfam" id="PF04408">
    <property type="entry name" value="WHD_HA2"/>
    <property type="match status" value="1"/>
</dbReference>
<dbReference type="GO" id="GO:0005524">
    <property type="term" value="F:ATP binding"/>
    <property type="evidence" value="ECO:0007669"/>
    <property type="project" value="UniProtKB-KW"/>
</dbReference>
<sequence length="741" mass="81775">MEAAHTLPVWAGKDKIVQRIRDNDTVILVGETGSGKTTQVPQFLLREGILPSEGQHMIGITQPRRVAATSLARRVASELGCADPATLKEKQEHDGLPEWVGYSVRFDDRTTRHTRIKFLTDGMLIREILGPLPRRRGKPERNFKETNEYSLKRYSVLIIDEAHERSLRTDMVLGLAKRIQRDRRNRIEAGEANVYPLKIVVMSATIDAERFAQFFSHGQPVPILYVAGRQHGVRLYHTEASCQDWTDAAVRTMMQIHVSKPLGDILVFATGQEEIEAMAQSLKLYAAQLDAWAEEQGRDSVPTLLIRPLYAALGPSASAAVFAPTPKHTRKVVLATNIAETSITIPGVRYVVDSGLVKEKVFSPQTHVETLQVLPVSQSSSLQRAGRAGREGPGECYRLYTREAFQELQLQPTSEIHRTELSGAALQLYAMGLDPFTFDWIEPPATSLLHEAVLQLAELGAVDSRKDTVQLTPLGQRLAALPVTPSYARLLLAAAERGPEVASQARDLVSILSADRGLFVDVADPEKREAAESARDQFVDTSGDHATLLNALRAYLLAQQHAFQSHSTPAAARQELKMWCQTHAIHERTVKNVLAIRKQLIRICLQHGIECADDATKSAAAPDDGESESDDDALIVTRYGASSTRDHEQSYADLLQCLGMGRLSHVALRQPDGSFRRIAGGQSFKLHPTCVLHPSRHGARGISSDSVQAIVFEELVMTSQTFARTVSKLEPVWLQALLAAS</sequence>
<keyword evidence="4 10" id="KW-0378">Hydrolase</keyword>
<name>A0AAF0EAE0_9BASI</name>
<dbReference type="InterPro" id="IPR027417">
    <property type="entry name" value="P-loop_NTPase"/>
</dbReference>
<dbReference type="GO" id="GO:0005730">
    <property type="term" value="C:nucleolus"/>
    <property type="evidence" value="ECO:0007669"/>
    <property type="project" value="TreeGrafter"/>
</dbReference>
<dbReference type="GO" id="GO:0016787">
    <property type="term" value="F:hydrolase activity"/>
    <property type="evidence" value="ECO:0007669"/>
    <property type="project" value="UniProtKB-KW"/>
</dbReference>
<dbReference type="GO" id="GO:0003723">
    <property type="term" value="F:RNA binding"/>
    <property type="evidence" value="ECO:0007669"/>
    <property type="project" value="TreeGrafter"/>
</dbReference>
<dbReference type="GO" id="GO:1990904">
    <property type="term" value="C:ribonucleoprotein complex"/>
    <property type="evidence" value="ECO:0007669"/>
    <property type="project" value="UniProtKB-ARBA"/>
</dbReference>
<organism evidence="10 11">
    <name type="scientific">Malassezia caprae</name>
    <dbReference type="NCBI Taxonomy" id="1381934"/>
    <lineage>
        <taxon>Eukaryota</taxon>
        <taxon>Fungi</taxon>
        <taxon>Dikarya</taxon>
        <taxon>Basidiomycota</taxon>
        <taxon>Ustilaginomycotina</taxon>
        <taxon>Malasseziomycetes</taxon>
        <taxon>Malasseziales</taxon>
        <taxon>Malasseziaceae</taxon>
        <taxon>Malassezia</taxon>
    </lineage>
</organism>
<evidence type="ECO:0000256" key="6">
    <source>
        <dbReference type="ARBA" id="ARBA00022840"/>
    </source>
</evidence>
<evidence type="ECO:0000259" key="9">
    <source>
        <dbReference type="PROSITE" id="PS51194"/>
    </source>
</evidence>
<dbReference type="InterPro" id="IPR001650">
    <property type="entry name" value="Helicase_C-like"/>
</dbReference>
<comment type="catalytic activity">
    <reaction evidence="7">
        <text>ATP + H2O = ADP + phosphate + H(+)</text>
        <dbReference type="Rhea" id="RHEA:13065"/>
        <dbReference type="ChEBI" id="CHEBI:15377"/>
        <dbReference type="ChEBI" id="CHEBI:15378"/>
        <dbReference type="ChEBI" id="CHEBI:30616"/>
        <dbReference type="ChEBI" id="CHEBI:43474"/>
        <dbReference type="ChEBI" id="CHEBI:456216"/>
        <dbReference type="EC" id="3.6.4.13"/>
    </reaction>
</comment>
<dbReference type="InterPro" id="IPR048333">
    <property type="entry name" value="HA2_WH"/>
</dbReference>
<evidence type="ECO:0000256" key="1">
    <source>
        <dbReference type="ARBA" id="ARBA00008792"/>
    </source>
</evidence>
<dbReference type="InterPro" id="IPR002464">
    <property type="entry name" value="DNA/RNA_helicase_DEAH_CS"/>
</dbReference>
<dbReference type="PANTHER" id="PTHR18934">
    <property type="entry name" value="ATP-DEPENDENT RNA HELICASE"/>
    <property type="match status" value="1"/>
</dbReference>
<dbReference type="InterPro" id="IPR011709">
    <property type="entry name" value="DEAD-box_helicase_OB_fold"/>
</dbReference>
<evidence type="ECO:0000256" key="4">
    <source>
        <dbReference type="ARBA" id="ARBA00022801"/>
    </source>
</evidence>
<dbReference type="Proteomes" id="UP001220961">
    <property type="component" value="Chromosome 2"/>
</dbReference>
<dbReference type="EMBL" id="CP119909">
    <property type="protein sequence ID" value="WFD19007.1"/>
    <property type="molecule type" value="Genomic_DNA"/>
</dbReference>
<comment type="similarity">
    <text evidence="1">Belongs to the DEAD box helicase family. DEAH subfamily.</text>
</comment>
<dbReference type="PROSITE" id="PS00690">
    <property type="entry name" value="DEAH_ATP_HELICASE"/>
    <property type="match status" value="1"/>
</dbReference>
<keyword evidence="11" id="KW-1185">Reference proteome</keyword>
<dbReference type="Pfam" id="PF00270">
    <property type="entry name" value="DEAD"/>
    <property type="match status" value="1"/>
</dbReference>
<dbReference type="Gene3D" id="3.40.50.300">
    <property type="entry name" value="P-loop containing nucleotide triphosphate hydrolases"/>
    <property type="match status" value="2"/>
</dbReference>
<dbReference type="FunFam" id="3.40.50.300:FF:000145">
    <property type="entry name" value="probable ATP-dependent RNA helicase DHX40"/>
    <property type="match status" value="1"/>
</dbReference>
<evidence type="ECO:0000256" key="7">
    <source>
        <dbReference type="ARBA" id="ARBA00047984"/>
    </source>
</evidence>
<keyword evidence="5 10" id="KW-0347">Helicase</keyword>
<protein>
    <recommendedName>
        <fullName evidence="2">RNA helicase</fullName>
        <ecNumber evidence="2">3.6.4.13</ecNumber>
    </recommendedName>
</protein>
<dbReference type="PROSITE" id="PS51194">
    <property type="entry name" value="HELICASE_CTER"/>
    <property type="match status" value="1"/>
</dbReference>
<dbReference type="SMART" id="SM00490">
    <property type="entry name" value="HELICc"/>
    <property type="match status" value="1"/>
</dbReference>
<feature type="domain" description="Helicase C-terminal" evidence="9">
    <location>
        <begin position="252"/>
        <end position="432"/>
    </location>
</feature>
<dbReference type="EC" id="3.6.4.13" evidence="2"/>
<dbReference type="InterPro" id="IPR014001">
    <property type="entry name" value="Helicase_ATP-bd"/>
</dbReference>
<keyword evidence="3" id="KW-0547">Nucleotide-binding</keyword>